<dbReference type="GO" id="GO:0008760">
    <property type="term" value="F:UDP-N-acetylglucosamine 1-carboxyvinyltransferase activity"/>
    <property type="evidence" value="ECO:0007669"/>
    <property type="project" value="UniProtKB-EC"/>
</dbReference>
<proteinExistence type="inferred from homology"/>
<feature type="domain" description="Enolpyruvate transferase" evidence="16">
    <location>
        <begin position="7"/>
        <end position="407"/>
    </location>
</feature>
<dbReference type="NCBIfam" id="TIGR01072">
    <property type="entry name" value="murA"/>
    <property type="match status" value="1"/>
</dbReference>
<keyword evidence="4" id="KW-0132">Cell division</keyword>
<dbReference type="NCBIfam" id="NF006873">
    <property type="entry name" value="PRK09369.1"/>
    <property type="match status" value="1"/>
</dbReference>
<dbReference type="Pfam" id="PF00275">
    <property type="entry name" value="EPSP_synthase"/>
    <property type="match status" value="1"/>
</dbReference>
<dbReference type="GO" id="GO:0071555">
    <property type="term" value="P:cell wall organization"/>
    <property type="evidence" value="ECO:0007669"/>
    <property type="project" value="UniProtKB-KW"/>
</dbReference>
<dbReference type="CDD" id="cd01555">
    <property type="entry name" value="UdpNAET"/>
    <property type="match status" value="1"/>
</dbReference>
<dbReference type="InterPro" id="IPR036968">
    <property type="entry name" value="Enolpyruvate_Tfrase_sf"/>
</dbReference>
<dbReference type="HAMAP" id="MF_00111">
    <property type="entry name" value="MurA"/>
    <property type="match status" value="1"/>
</dbReference>
<evidence type="ECO:0000256" key="11">
    <source>
        <dbReference type="ARBA" id="ARBA00039108"/>
    </source>
</evidence>
<dbReference type="PANTHER" id="PTHR43783">
    <property type="entry name" value="UDP-N-ACETYLGLUCOSAMINE 1-CARBOXYVINYLTRANSFERASE"/>
    <property type="match status" value="1"/>
</dbReference>
<evidence type="ECO:0000256" key="6">
    <source>
        <dbReference type="ARBA" id="ARBA00022960"/>
    </source>
</evidence>
<evidence type="ECO:0000256" key="4">
    <source>
        <dbReference type="ARBA" id="ARBA00022618"/>
    </source>
</evidence>
<organism evidence="17">
    <name type="scientific">hydrothermal vent metagenome</name>
    <dbReference type="NCBI Taxonomy" id="652676"/>
    <lineage>
        <taxon>unclassified sequences</taxon>
        <taxon>metagenomes</taxon>
        <taxon>ecological metagenomes</taxon>
    </lineage>
</organism>
<evidence type="ECO:0000256" key="2">
    <source>
        <dbReference type="ARBA" id="ARBA00004752"/>
    </source>
</evidence>
<sequence length="419" mass="44547">MYKLVIQGGNALKGTIKAAGSKNSSLPILFASILADGPIMLNNTPHLSDVSTTLRLLMDMGAEFILESDGALFVNSSKLTNLVADYNLVKTMRASILVLGPMLAKYGEAKVSLPGGCAIGTRPVNLHLKALEELGATIEVKNGYIYAKAKSLIGTAIHFDQISVTATENVLMAATLAEGKTIIHNAAQEPEIADLCSCLNKMGAKISGMGTSTLSIEGVKKLSGITYSVCSDRIEAATYLVAAAITGGSITIKNIRHESMRAVVGKLIEIGADIKTEKNSISLDMKGKRPKAVNIKTSTYPNFPTDMQAQFTALNSIADGSSTITENIFENRFMHIPELARMGADLTLEGNTVVCKGVKSLTGAHLMATDLRASASLVLAGLAAKGTTTIERVYHLDRGYETIEEKLKLLGAQIERVQD</sequence>
<dbReference type="EC" id="2.5.1.7" evidence="11"/>
<evidence type="ECO:0000256" key="15">
    <source>
        <dbReference type="ARBA" id="ARBA00047527"/>
    </source>
</evidence>
<dbReference type="PANTHER" id="PTHR43783:SF1">
    <property type="entry name" value="UDP-N-ACETYLGLUCOSAMINE 1-CARBOXYVINYLTRANSFERASE"/>
    <property type="match status" value="1"/>
</dbReference>
<evidence type="ECO:0000256" key="3">
    <source>
        <dbReference type="ARBA" id="ARBA00022490"/>
    </source>
</evidence>
<dbReference type="GO" id="GO:0051301">
    <property type="term" value="P:cell division"/>
    <property type="evidence" value="ECO:0007669"/>
    <property type="project" value="UniProtKB-KW"/>
</dbReference>
<evidence type="ECO:0000256" key="5">
    <source>
        <dbReference type="ARBA" id="ARBA00022679"/>
    </source>
</evidence>
<evidence type="ECO:0000256" key="1">
    <source>
        <dbReference type="ARBA" id="ARBA00004496"/>
    </source>
</evidence>
<comment type="subcellular location">
    <subcellularLocation>
        <location evidence="1">Cytoplasm</location>
    </subcellularLocation>
</comment>
<dbReference type="FunFam" id="3.65.10.10:FF:000001">
    <property type="entry name" value="UDP-N-acetylglucosamine 1-carboxyvinyltransferase"/>
    <property type="match status" value="1"/>
</dbReference>
<dbReference type="GO" id="GO:0005737">
    <property type="term" value="C:cytoplasm"/>
    <property type="evidence" value="ECO:0007669"/>
    <property type="project" value="UniProtKB-SubCell"/>
</dbReference>
<evidence type="ECO:0000256" key="8">
    <source>
        <dbReference type="ARBA" id="ARBA00023306"/>
    </source>
</evidence>
<keyword evidence="8" id="KW-0131">Cell cycle</keyword>
<comment type="pathway">
    <text evidence="2">Cell wall biogenesis; peptidoglycan biosynthesis.</text>
</comment>
<dbReference type="InterPro" id="IPR001986">
    <property type="entry name" value="Enolpyruvate_Tfrase_dom"/>
</dbReference>
<dbReference type="Gene3D" id="3.65.10.10">
    <property type="entry name" value="Enolpyruvate transferase domain"/>
    <property type="match status" value="2"/>
</dbReference>
<dbReference type="InterPro" id="IPR013792">
    <property type="entry name" value="RNA3'P_cycl/enolpyr_Trfase_a/b"/>
</dbReference>
<name>A0A1W1DIW4_9ZZZZ</name>
<reference evidence="17" key="1">
    <citation type="submission" date="2016-10" db="EMBL/GenBank/DDBJ databases">
        <authorList>
            <person name="de Groot N.N."/>
        </authorList>
    </citation>
    <scope>NUCLEOTIDE SEQUENCE</scope>
</reference>
<protein>
    <recommendedName>
        <fullName evidence="12">UDP-N-acetylglucosamine 1-carboxyvinyltransferase</fullName>
        <ecNumber evidence="11">2.5.1.7</ecNumber>
    </recommendedName>
    <alternativeName>
        <fullName evidence="13">Enoylpyruvate transferase</fullName>
    </alternativeName>
    <alternativeName>
        <fullName evidence="14">UDP-N-acetylglucosamine enolpyruvyl transferase</fullName>
    </alternativeName>
</protein>
<dbReference type="GO" id="GO:0008360">
    <property type="term" value="P:regulation of cell shape"/>
    <property type="evidence" value="ECO:0007669"/>
    <property type="project" value="UniProtKB-KW"/>
</dbReference>
<keyword evidence="3" id="KW-0963">Cytoplasm</keyword>
<evidence type="ECO:0000256" key="14">
    <source>
        <dbReference type="ARBA" id="ARBA00042842"/>
    </source>
</evidence>
<dbReference type="SUPFAM" id="SSF55205">
    <property type="entry name" value="EPT/RTPC-like"/>
    <property type="match status" value="1"/>
</dbReference>
<keyword evidence="9" id="KW-0961">Cell wall biogenesis/degradation</keyword>
<evidence type="ECO:0000256" key="9">
    <source>
        <dbReference type="ARBA" id="ARBA00023316"/>
    </source>
</evidence>
<keyword evidence="7" id="KW-0573">Peptidoglycan synthesis</keyword>
<keyword evidence="5 17" id="KW-0808">Transferase</keyword>
<evidence type="ECO:0000256" key="10">
    <source>
        <dbReference type="ARBA" id="ARBA00038367"/>
    </source>
</evidence>
<dbReference type="GO" id="GO:0019277">
    <property type="term" value="P:UDP-N-acetylgalactosamine biosynthetic process"/>
    <property type="evidence" value="ECO:0007669"/>
    <property type="project" value="InterPro"/>
</dbReference>
<evidence type="ECO:0000256" key="12">
    <source>
        <dbReference type="ARBA" id="ARBA00039754"/>
    </source>
</evidence>
<gene>
    <name evidence="17" type="ORF">MNB_SUP05-13-599</name>
</gene>
<evidence type="ECO:0000313" key="17">
    <source>
        <dbReference type="EMBL" id="SFV81083.1"/>
    </source>
</evidence>
<evidence type="ECO:0000259" key="16">
    <source>
        <dbReference type="Pfam" id="PF00275"/>
    </source>
</evidence>
<dbReference type="GO" id="GO:0009252">
    <property type="term" value="P:peptidoglycan biosynthetic process"/>
    <property type="evidence" value="ECO:0007669"/>
    <property type="project" value="UniProtKB-KW"/>
</dbReference>
<keyword evidence="6" id="KW-0133">Cell shape</keyword>
<comment type="similarity">
    <text evidence="10">Belongs to the EPSP synthase family. MurA subfamily.</text>
</comment>
<dbReference type="EMBL" id="FPHU01000130">
    <property type="protein sequence ID" value="SFV81083.1"/>
    <property type="molecule type" value="Genomic_DNA"/>
</dbReference>
<evidence type="ECO:0000256" key="13">
    <source>
        <dbReference type="ARBA" id="ARBA00042443"/>
    </source>
</evidence>
<dbReference type="AlphaFoldDB" id="A0A1W1DIW4"/>
<dbReference type="InterPro" id="IPR005750">
    <property type="entry name" value="UDP_GlcNAc_COvinyl_MurA"/>
</dbReference>
<accession>A0A1W1DIW4</accession>
<comment type="catalytic activity">
    <reaction evidence="15">
        <text>phosphoenolpyruvate + UDP-N-acetyl-alpha-D-glucosamine = UDP-N-acetyl-3-O-(1-carboxyvinyl)-alpha-D-glucosamine + phosphate</text>
        <dbReference type="Rhea" id="RHEA:18681"/>
        <dbReference type="ChEBI" id="CHEBI:43474"/>
        <dbReference type="ChEBI" id="CHEBI:57705"/>
        <dbReference type="ChEBI" id="CHEBI:58702"/>
        <dbReference type="ChEBI" id="CHEBI:68483"/>
        <dbReference type="EC" id="2.5.1.7"/>
    </reaction>
</comment>
<dbReference type="InterPro" id="IPR050068">
    <property type="entry name" value="MurA_subfamily"/>
</dbReference>
<evidence type="ECO:0000256" key="7">
    <source>
        <dbReference type="ARBA" id="ARBA00022984"/>
    </source>
</evidence>